<dbReference type="AlphaFoldDB" id="A0A0N4TPM7"/>
<evidence type="ECO:0000256" key="7">
    <source>
        <dbReference type="ARBA" id="ARBA00032681"/>
    </source>
</evidence>
<dbReference type="STRING" id="6280.A0A0N4TPM7"/>
<dbReference type="GO" id="GO:0050610">
    <property type="term" value="F:methylarsonate reductase activity"/>
    <property type="evidence" value="ECO:0007669"/>
    <property type="project" value="UniProtKB-EC"/>
</dbReference>
<evidence type="ECO:0000256" key="2">
    <source>
        <dbReference type="ARBA" id="ARBA00012436"/>
    </source>
</evidence>
<dbReference type="InterPro" id="IPR036282">
    <property type="entry name" value="Glutathione-S-Trfase_C_sf"/>
</dbReference>
<evidence type="ECO:0000256" key="1">
    <source>
        <dbReference type="ARBA" id="ARBA00011067"/>
    </source>
</evidence>
<dbReference type="PROSITE" id="PS50405">
    <property type="entry name" value="GST_CTER"/>
    <property type="match status" value="1"/>
</dbReference>
<evidence type="ECO:0000256" key="3">
    <source>
        <dbReference type="ARBA" id="ARBA00012452"/>
    </source>
</evidence>
<keyword evidence="15" id="KW-1185">Reference proteome</keyword>
<evidence type="ECO:0000256" key="6">
    <source>
        <dbReference type="ARBA" id="ARBA00032186"/>
    </source>
</evidence>
<protein>
    <recommendedName>
        <fullName evidence="6">Glutathione-dependent dehydroascorbate reductase</fullName>
        <ecNumber evidence="4">1.20.4.2</ecNumber>
        <ecNumber evidence="2">1.8.5.1</ecNumber>
        <ecNumber evidence="3">2.5.1.18</ecNumber>
    </recommendedName>
    <alternativeName>
        <fullName evidence="7">Monomethylarsonic acid reductase</fullName>
    </alternativeName>
</protein>
<dbReference type="SFLD" id="SFLDG00358">
    <property type="entry name" value="Main_(cytGST)"/>
    <property type="match status" value="1"/>
</dbReference>
<dbReference type="InterPro" id="IPR010987">
    <property type="entry name" value="Glutathione-S-Trfase_C-like"/>
</dbReference>
<evidence type="ECO:0000256" key="11">
    <source>
        <dbReference type="SAM" id="Phobius"/>
    </source>
</evidence>
<dbReference type="InterPro" id="IPR050983">
    <property type="entry name" value="GST_Omega/HSP26"/>
</dbReference>
<reference evidence="14 15" key="2">
    <citation type="submission" date="2018-11" db="EMBL/GenBank/DDBJ databases">
        <authorList>
            <consortium name="Pathogen Informatics"/>
        </authorList>
    </citation>
    <scope>NUCLEOTIDE SEQUENCE [LARGE SCALE GENOMIC DNA]</scope>
</reference>
<evidence type="ECO:0000313" key="15">
    <source>
        <dbReference type="Proteomes" id="UP000278627"/>
    </source>
</evidence>
<evidence type="ECO:0000259" key="12">
    <source>
        <dbReference type="PROSITE" id="PS50404"/>
    </source>
</evidence>
<dbReference type="PANTHER" id="PTHR43968:SF9">
    <property type="entry name" value="GLUTATHIONE S-TRANSFERASE"/>
    <property type="match status" value="1"/>
</dbReference>
<keyword evidence="11" id="KW-1133">Transmembrane helix</keyword>
<comment type="catalytic activity">
    <reaction evidence="8">
        <text>RX + glutathione = an S-substituted glutathione + a halide anion + H(+)</text>
        <dbReference type="Rhea" id="RHEA:16437"/>
        <dbReference type="ChEBI" id="CHEBI:15378"/>
        <dbReference type="ChEBI" id="CHEBI:16042"/>
        <dbReference type="ChEBI" id="CHEBI:17792"/>
        <dbReference type="ChEBI" id="CHEBI:57925"/>
        <dbReference type="ChEBI" id="CHEBI:90779"/>
        <dbReference type="EC" id="2.5.1.18"/>
    </reaction>
</comment>
<dbReference type="GO" id="GO:0004364">
    <property type="term" value="F:glutathione transferase activity"/>
    <property type="evidence" value="ECO:0007669"/>
    <property type="project" value="UniProtKB-EC"/>
</dbReference>
<dbReference type="Proteomes" id="UP000278627">
    <property type="component" value="Unassembled WGS sequence"/>
</dbReference>
<dbReference type="InterPro" id="IPR040079">
    <property type="entry name" value="Glutathione_S-Trfase"/>
</dbReference>
<dbReference type="Gene3D" id="3.40.30.10">
    <property type="entry name" value="Glutaredoxin"/>
    <property type="match status" value="1"/>
</dbReference>
<evidence type="ECO:0000256" key="9">
    <source>
        <dbReference type="ARBA" id="ARBA00048353"/>
    </source>
</evidence>
<dbReference type="WBParaSite" id="BPAG_0001051101-mRNA-1">
    <property type="protein sequence ID" value="BPAG_0001051101-mRNA-1"/>
    <property type="gene ID" value="BPAG_0001051101"/>
</dbReference>
<sequence length="356" mass="41321">MSFNRIPAVTSLLYFCYNIFTLYRMLWIRKLKVAFFSVQLIILCSYETMGQINETFNSESLSMLSIMDEVFPNVPNRNQRRFANTTDLRKGIIKNRTWSEGVAQLLPRSINIRGLNSLALHRDSPEPYSGLGTIRLYSMRFCPYAERAIIYLARKRLQVEITNINPENVPKWFLNKSPLGRVPTFEMNGITIYESSVIAEYLDEIFPETAILPRHPVAKANQKILVERMSPLISTMFKILHPNNVTVQQDVDKSLHNALRNAEVLLTDDFYGGKILGFADIMMWPFLERLQLVTVNPYTEFRYFPGFYYPKISAYMARMQRQPEILFAQRPIEQHAAYVNSFLTGHPNYDIGINQS</sequence>
<accession>A0A0N4TPM7</accession>
<dbReference type="SFLD" id="SFLDS00019">
    <property type="entry name" value="Glutathione_Transferase_(cytos"/>
    <property type="match status" value="1"/>
</dbReference>
<reference evidence="16" key="1">
    <citation type="submission" date="2016-04" db="UniProtKB">
        <authorList>
            <consortium name="WormBaseParasite"/>
        </authorList>
    </citation>
    <scope>IDENTIFICATION</scope>
</reference>
<dbReference type="FunFam" id="1.20.1050.10:FF:000009">
    <property type="entry name" value="Glutathione S-transferase omega-1"/>
    <property type="match status" value="1"/>
</dbReference>
<feature type="domain" description="GST N-terminal" evidence="12">
    <location>
        <begin position="132"/>
        <end position="210"/>
    </location>
</feature>
<comment type="similarity">
    <text evidence="1">Belongs to the GST superfamily. Omega family.</text>
</comment>
<dbReference type="EC" id="1.20.4.2" evidence="4"/>
<dbReference type="FunFam" id="3.40.30.10:FF:000123">
    <property type="entry name" value="Glutathione transferase o1"/>
    <property type="match status" value="1"/>
</dbReference>
<evidence type="ECO:0000256" key="5">
    <source>
        <dbReference type="ARBA" id="ARBA00023002"/>
    </source>
</evidence>
<keyword evidence="5" id="KW-0560">Oxidoreductase</keyword>
<dbReference type="SUPFAM" id="SSF52833">
    <property type="entry name" value="Thioredoxin-like"/>
    <property type="match status" value="1"/>
</dbReference>
<dbReference type="PROSITE" id="PS50404">
    <property type="entry name" value="GST_NTER"/>
    <property type="match status" value="1"/>
</dbReference>
<dbReference type="GO" id="GO:0005737">
    <property type="term" value="C:cytoplasm"/>
    <property type="evidence" value="ECO:0007669"/>
    <property type="project" value="InterPro"/>
</dbReference>
<dbReference type="GO" id="GO:0045174">
    <property type="term" value="F:glutathione dehydrogenase (ascorbate) activity"/>
    <property type="evidence" value="ECO:0007669"/>
    <property type="project" value="UniProtKB-EC"/>
</dbReference>
<dbReference type="PANTHER" id="PTHR43968">
    <property type="match status" value="1"/>
</dbReference>
<feature type="domain" description="GST C-terminal" evidence="13">
    <location>
        <begin position="215"/>
        <end position="339"/>
    </location>
</feature>
<evidence type="ECO:0000313" key="16">
    <source>
        <dbReference type="WBParaSite" id="BPAG_0001051101-mRNA-1"/>
    </source>
</evidence>
<dbReference type="EC" id="1.8.5.1" evidence="2"/>
<dbReference type="EC" id="2.5.1.18" evidence="3"/>
<evidence type="ECO:0000313" key="14">
    <source>
        <dbReference type="EMBL" id="VDN91659.1"/>
    </source>
</evidence>
<dbReference type="PRINTS" id="PR01625">
    <property type="entry name" value="GSTRNSFRASEO"/>
</dbReference>
<proteinExistence type="inferred from homology"/>
<name>A0A0N4TPM7_BRUPA</name>
<dbReference type="GO" id="GO:0006749">
    <property type="term" value="P:glutathione metabolic process"/>
    <property type="evidence" value="ECO:0007669"/>
    <property type="project" value="TreeGrafter"/>
</dbReference>
<dbReference type="Pfam" id="PF13417">
    <property type="entry name" value="GST_N_3"/>
    <property type="match status" value="1"/>
</dbReference>
<dbReference type="InterPro" id="IPR004045">
    <property type="entry name" value="Glutathione_S-Trfase_N"/>
</dbReference>
<dbReference type="Gene3D" id="1.20.1050.10">
    <property type="match status" value="1"/>
</dbReference>
<organism evidence="16">
    <name type="scientific">Brugia pahangi</name>
    <name type="common">Filarial nematode worm</name>
    <dbReference type="NCBI Taxonomy" id="6280"/>
    <lineage>
        <taxon>Eukaryota</taxon>
        <taxon>Metazoa</taxon>
        <taxon>Ecdysozoa</taxon>
        <taxon>Nematoda</taxon>
        <taxon>Chromadorea</taxon>
        <taxon>Rhabditida</taxon>
        <taxon>Spirurina</taxon>
        <taxon>Spiruromorpha</taxon>
        <taxon>Filarioidea</taxon>
        <taxon>Onchocercidae</taxon>
        <taxon>Brugia</taxon>
    </lineage>
</organism>
<keyword evidence="11" id="KW-0812">Transmembrane</keyword>
<evidence type="ECO:0000259" key="13">
    <source>
        <dbReference type="PROSITE" id="PS50405"/>
    </source>
</evidence>
<evidence type="ECO:0000256" key="10">
    <source>
        <dbReference type="ARBA" id="ARBA00049544"/>
    </source>
</evidence>
<gene>
    <name evidence="14" type="ORF">BPAG_LOCUS10473</name>
</gene>
<dbReference type="SUPFAM" id="SSF47616">
    <property type="entry name" value="GST C-terminal domain-like"/>
    <property type="match status" value="1"/>
</dbReference>
<dbReference type="InterPro" id="IPR005442">
    <property type="entry name" value="GST_omega"/>
</dbReference>
<keyword evidence="11" id="KW-0472">Membrane</keyword>
<evidence type="ECO:0000256" key="4">
    <source>
        <dbReference type="ARBA" id="ARBA00013060"/>
    </source>
</evidence>
<dbReference type="EMBL" id="UZAD01013188">
    <property type="protein sequence ID" value="VDN91659.1"/>
    <property type="molecule type" value="Genomic_DNA"/>
</dbReference>
<comment type="catalytic activity">
    <reaction evidence="9">
        <text>methylarsonate + 2 glutathione + H(+) = methylarsonous acid + glutathione disulfide + H2O</text>
        <dbReference type="Rhea" id="RHEA:15969"/>
        <dbReference type="ChEBI" id="CHEBI:15377"/>
        <dbReference type="ChEBI" id="CHEBI:15378"/>
        <dbReference type="ChEBI" id="CHEBI:17826"/>
        <dbReference type="ChEBI" id="CHEBI:33409"/>
        <dbReference type="ChEBI" id="CHEBI:57925"/>
        <dbReference type="ChEBI" id="CHEBI:58297"/>
        <dbReference type="EC" id="1.20.4.2"/>
    </reaction>
</comment>
<comment type="catalytic activity">
    <reaction evidence="10">
        <text>L-dehydroascorbate + 2 glutathione = glutathione disulfide + L-ascorbate</text>
        <dbReference type="Rhea" id="RHEA:24424"/>
        <dbReference type="ChEBI" id="CHEBI:38290"/>
        <dbReference type="ChEBI" id="CHEBI:57925"/>
        <dbReference type="ChEBI" id="CHEBI:58297"/>
        <dbReference type="ChEBI" id="CHEBI:58539"/>
        <dbReference type="EC" id="1.8.5.1"/>
    </reaction>
</comment>
<feature type="transmembrane region" description="Helical" evidence="11">
    <location>
        <begin position="6"/>
        <end position="26"/>
    </location>
</feature>
<evidence type="ECO:0000256" key="8">
    <source>
        <dbReference type="ARBA" id="ARBA00047960"/>
    </source>
</evidence>
<dbReference type="InterPro" id="IPR036249">
    <property type="entry name" value="Thioredoxin-like_sf"/>
</dbReference>